<gene>
    <name evidence="6 9" type="primary">pyrC</name>
    <name evidence="9" type="ORF">NCTC13150_01740</name>
</gene>
<dbReference type="PROSITE" id="PS00483">
    <property type="entry name" value="DIHYDROOROTASE_2"/>
    <property type="match status" value="1"/>
</dbReference>
<feature type="binding site" evidence="6">
    <location>
        <position position="308"/>
    </location>
    <ligand>
        <name>substrate</name>
    </ligand>
</feature>
<feature type="binding site" evidence="6">
    <location>
        <position position="231"/>
    </location>
    <ligand>
        <name>Zn(2+)</name>
        <dbReference type="ChEBI" id="CHEBI:29105"/>
        <label>2</label>
    </ligand>
</feature>
<feature type="binding site" evidence="6">
    <location>
        <position position="62"/>
    </location>
    <ligand>
        <name>Zn(2+)</name>
        <dbReference type="ChEBI" id="CHEBI:29105"/>
        <label>1</label>
    </ligand>
</feature>
<dbReference type="PROSITE" id="PS00482">
    <property type="entry name" value="DIHYDROOROTASE_1"/>
    <property type="match status" value="1"/>
</dbReference>
<dbReference type="InterPro" id="IPR002195">
    <property type="entry name" value="Dihydroorotase_CS"/>
</dbReference>
<dbReference type="EMBL" id="CAACYI010000001">
    <property type="protein sequence ID" value="VFB17155.1"/>
    <property type="molecule type" value="Genomic_DNA"/>
</dbReference>
<comment type="caution">
    <text evidence="6">Lacks conserved residue(s) required for the propagation of feature annotation.</text>
</comment>
<comment type="catalytic activity">
    <reaction evidence="6">
        <text>(S)-dihydroorotate + H2O = N-carbamoyl-L-aspartate + H(+)</text>
        <dbReference type="Rhea" id="RHEA:24296"/>
        <dbReference type="ChEBI" id="CHEBI:15377"/>
        <dbReference type="ChEBI" id="CHEBI:15378"/>
        <dbReference type="ChEBI" id="CHEBI:30864"/>
        <dbReference type="ChEBI" id="CHEBI:32814"/>
        <dbReference type="EC" id="3.5.2.3"/>
    </reaction>
</comment>
<evidence type="ECO:0000256" key="5">
    <source>
        <dbReference type="ARBA" id="ARBA00022975"/>
    </source>
</evidence>
<dbReference type="Proteomes" id="UP000377798">
    <property type="component" value="Unassembled WGS sequence"/>
</dbReference>
<comment type="cofactor">
    <cofactor evidence="6">
        <name>Zn(2+)</name>
        <dbReference type="ChEBI" id="CHEBI:29105"/>
    </cofactor>
    <text evidence="6">Binds 2 Zn(2+) ions per subunit.</text>
</comment>
<feature type="binding site" evidence="6">
    <location>
        <position position="94"/>
    </location>
    <ligand>
        <name>substrate</name>
    </ligand>
</feature>
<comment type="similarity">
    <text evidence="2 6">Belongs to the metallo-dependent hydrolases superfamily. DHOase family. Class I DHOase subfamily.</text>
</comment>
<dbReference type="Gene3D" id="2.30.40.10">
    <property type="entry name" value="Urease, subunit C, domain 1"/>
    <property type="match status" value="1"/>
</dbReference>
<feature type="binding site" evidence="6">
    <location>
        <position position="151"/>
    </location>
    <ligand>
        <name>Zn(2+)</name>
        <dbReference type="ChEBI" id="CHEBI:29105"/>
        <label>1</label>
    </ligand>
</feature>
<feature type="domain" description="Dihydroorotase catalytic" evidence="8">
    <location>
        <begin position="50"/>
        <end position="234"/>
    </location>
</feature>
<evidence type="ECO:0000256" key="2">
    <source>
        <dbReference type="ARBA" id="ARBA00010286"/>
    </source>
</evidence>
<accession>A0A8H2QTQ6</accession>
<dbReference type="InterPro" id="IPR024403">
    <property type="entry name" value="DHOase_cat"/>
</dbReference>
<dbReference type="EC" id="3.5.2.3" evidence="6"/>
<dbReference type="GO" id="GO:0006145">
    <property type="term" value="P:purine nucleobase catabolic process"/>
    <property type="evidence" value="ECO:0007669"/>
    <property type="project" value="TreeGrafter"/>
</dbReference>
<keyword evidence="4 6" id="KW-0378">Hydrolase</keyword>
<name>A0A8H2QTQ6_9FIRM</name>
<feature type="domain" description="Amidohydrolase-related" evidence="7">
    <location>
        <begin position="279"/>
        <end position="418"/>
    </location>
</feature>
<evidence type="ECO:0000259" key="8">
    <source>
        <dbReference type="Pfam" id="PF12890"/>
    </source>
</evidence>
<dbReference type="RefSeq" id="WP_131749760.1">
    <property type="nucleotide sequence ID" value="NZ_CAACYI010000001.1"/>
</dbReference>
<dbReference type="PANTHER" id="PTHR43668">
    <property type="entry name" value="ALLANTOINASE"/>
    <property type="match status" value="1"/>
</dbReference>
<comment type="pathway">
    <text evidence="6">Pyrimidine metabolism; UMP biosynthesis via de novo pathway; (S)-dihydroorotate from bicarbonate: step 3/3.</text>
</comment>
<evidence type="ECO:0000256" key="4">
    <source>
        <dbReference type="ARBA" id="ARBA00022801"/>
    </source>
</evidence>
<keyword evidence="10" id="KW-1185">Reference proteome</keyword>
<dbReference type="InterPro" id="IPR006680">
    <property type="entry name" value="Amidohydro-rel"/>
</dbReference>
<comment type="caution">
    <text evidence="9">The sequence shown here is derived from an EMBL/GenBank/DDBJ whole genome shotgun (WGS) entry which is preliminary data.</text>
</comment>
<evidence type="ECO:0000256" key="6">
    <source>
        <dbReference type="HAMAP-Rule" id="MF_00220"/>
    </source>
</evidence>
<dbReference type="GO" id="GO:0008270">
    <property type="term" value="F:zinc ion binding"/>
    <property type="evidence" value="ECO:0007669"/>
    <property type="project" value="UniProtKB-UniRule"/>
</dbReference>
<dbReference type="PANTHER" id="PTHR43668:SF2">
    <property type="entry name" value="ALLANTOINASE"/>
    <property type="match status" value="1"/>
</dbReference>
<dbReference type="AlphaFoldDB" id="A0A8H2QTQ6"/>
<dbReference type="UniPathway" id="UPA00070">
    <property type="reaction ID" value="UER00117"/>
</dbReference>
<dbReference type="CDD" id="cd01317">
    <property type="entry name" value="DHOase_IIa"/>
    <property type="match status" value="1"/>
</dbReference>
<feature type="binding site" evidence="6">
    <location>
        <position position="304"/>
    </location>
    <ligand>
        <name>Zn(2+)</name>
        <dbReference type="ChEBI" id="CHEBI:29105"/>
        <label>1</label>
    </ligand>
</feature>
<keyword evidence="6" id="KW-0862">Zinc</keyword>
<dbReference type="Gene3D" id="3.20.20.140">
    <property type="entry name" value="Metal-dependent hydrolases"/>
    <property type="match status" value="1"/>
</dbReference>
<evidence type="ECO:0000259" key="7">
    <source>
        <dbReference type="Pfam" id="PF01979"/>
    </source>
</evidence>
<dbReference type="SUPFAM" id="SSF51556">
    <property type="entry name" value="Metallo-dependent hydrolases"/>
    <property type="match status" value="1"/>
</dbReference>
<keyword evidence="5 6" id="KW-0665">Pyrimidine biosynthesis</keyword>
<organism evidence="9 10">
    <name type="scientific">Urinicoccus massiliensis</name>
    <dbReference type="NCBI Taxonomy" id="1723382"/>
    <lineage>
        <taxon>Bacteria</taxon>
        <taxon>Bacillati</taxon>
        <taxon>Bacillota</taxon>
        <taxon>Tissierellia</taxon>
        <taxon>Tissierellales</taxon>
        <taxon>Peptoniphilaceae</taxon>
        <taxon>Urinicoccus</taxon>
    </lineage>
</organism>
<dbReference type="SUPFAM" id="SSF51338">
    <property type="entry name" value="Composite domain of metallo-dependent hydrolases"/>
    <property type="match status" value="1"/>
</dbReference>
<dbReference type="InterPro" id="IPR050138">
    <property type="entry name" value="DHOase/Allantoinase_Hydrolase"/>
</dbReference>
<dbReference type="GO" id="GO:0005737">
    <property type="term" value="C:cytoplasm"/>
    <property type="evidence" value="ECO:0007669"/>
    <property type="project" value="TreeGrafter"/>
</dbReference>
<dbReference type="Pfam" id="PF12890">
    <property type="entry name" value="DHOase"/>
    <property type="match status" value="1"/>
</dbReference>
<dbReference type="NCBIfam" id="TIGR00857">
    <property type="entry name" value="pyrC_multi"/>
    <property type="match status" value="1"/>
</dbReference>
<feature type="binding site" evidence="6">
    <location>
        <begin position="62"/>
        <end position="64"/>
    </location>
    <ligand>
        <name>substrate</name>
    </ligand>
</feature>
<comment type="function">
    <text evidence="1 6">Catalyzes the reversible cyclization of carbamoyl aspartate to dihydroorotate.</text>
</comment>
<dbReference type="GO" id="GO:0044205">
    <property type="term" value="P:'de novo' UMP biosynthetic process"/>
    <property type="evidence" value="ECO:0007669"/>
    <property type="project" value="UniProtKB-UniRule"/>
</dbReference>
<evidence type="ECO:0000256" key="1">
    <source>
        <dbReference type="ARBA" id="ARBA00002368"/>
    </source>
</evidence>
<dbReference type="HAMAP" id="MF_00220_B">
    <property type="entry name" value="PyrC_classI_B"/>
    <property type="match status" value="1"/>
</dbReference>
<evidence type="ECO:0000313" key="9">
    <source>
        <dbReference type="EMBL" id="VFB17155.1"/>
    </source>
</evidence>
<evidence type="ECO:0000313" key="10">
    <source>
        <dbReference type="Proteomes" id="UP000377798"/>
    </source>
</evidence>
<feature type="binding site" evidence="6">
    <location>
        <position position="60"/>
    </location>
    <ligand>
        <name>Zn(2+)</name>
        <dbReference type="ChEBI" id="CHEBI:29105"/>
        <label>1</label>
    </ligand>
</feature>
<protein>
    <recommendedName>
        <fullName evidence="6">Dihydroorotase</fullName>
        <shortName evidence="6">DHOase</shortName>
        <ecNumber evidence="6">3.5.2.3</ecNumber>
    </recommendedName>
</protein>
<feature type="binding site" evidence="6">
    <location>
        <position position="178"/>
    </location>
    <ligand>
        <name>Zn(2+)</name>
        <dbReference type="ChEBI" id="CHEBI:29105"/>
        <label>2</label>
    </ligand>
</feature>
<feature type="binding site" evidence="6">
    <location>
        <position position="151"/>
    </location>
    <ligand>
        <name>Zn(2+)</name>
        <dbReference type="ChEBI" id="CHEBI:29105"/>
        <label>2</label>
    </ligand>
</feature>
<dbReference type="GO" id="GO:0004151">
    <property type="term" value="F:dihydroorotase activity"/>
    <property type="evidence" value="ECO:0007669"/>
    <property type="project" value="UniProtKB-UniRule"/>
</dbReference>
<feature type="active site" evidence="6">
    <location>
        <position position="304"/>
    </location>
</feature>
<dbReference type="InterPro" id="IPR032466">
    <property type="entry name" value="Metal_Hydrolase"/>
</dbReference>
<dbReference type="InterPro" id="IPR011059">
    <property type="entry name" value="Metal-dep_hydrolase_composite"/>
</dbReference>
<evidence type="ECO:0000256" key="3">
    <source>
        <dbReference type="ARBA" id="ARBA00022723"/>
    </source>
</evidence>
<reference evidence="9 10" key="1">
    <citation type="submission" date="2019-02" db="EMBL/GenBank/DDBJ databases">
        <authorList>
            <consortium name="Pathogen Informatics"/>
        </authorList>
    </citation>
    <scope>NUCLEOTIDE SEQUENCE [LARGE SCALE GENOMIC DNA]</scope>
    <source>
        <strain evidence="9 10">3012STDY7089603</strain>
    </source>
</reference>
<proteinExistence type="inferred from homology"/>
<dbReference type="InterPro" id="IPR004722">
    <property type="entry name" value="DHOase"/>
</dbReference>
<dbReference type="GO" id="GO:0004038">
    <property type="term" value="F:allantoinase activity"/>
    <property type="evidence" value="ECO:0007669"/>
    <property type="project" value="TreeGrafter"/>
</dbReference>
<dbReference type="Pfam" id="PF01979">
    <property type="entry name" value="Amidohydro_1"/>
    <property type="match status" value="1"/>
</dbReference>
<keyword evidence="3 6" id="KW-0479">Metal-binding</keyword>
<sequence>MSILIQGGRLVDPSQDLDQILDLRLDQGKIVEMGKDLDPKGAQVLEAHGAIVSPGFIDVHVHFRDPGFTHKEDLESGARAAARGGYTSVICMANTRPVINTVQDLKNFYQKAQDLPIRLYTVAALTRDLKGQELNDLEALAQAGAVAFSDDGFPLKDQALFEEALERTKKLGLTISLHEEDPALIDCPGFDQGPFAQSLGIQGAPSKSEDSFVQRDCALALSHQAPIDIQHLSSADSADIIAHYKSLGAPVVCEVTPHHFSLNRDAAQVYGSLAKMNPPLRSQDHVDRIKAHIAKGTIDFIATDHAPHSKEEKDQDILKAPSGIIGLETALGLSIRELVQEGFLDYKALVGLLSCHAADYFQLPGGNLKVGSPADIAIFDPHQDWLYDSSFSKSSNSPFLGQRLPGKVLYTLCRGKIVYQA</sequence>
<feature type="binding site" evidence="6">
    <location>
        <position position="277"/>
    </location>
    <ligand>
        <name>substrate</name>
    </ligand>
</feature>